<gene>
    <name evidence="2" type="ORF">NMU03_11415</name>
</gene>
<organism evidence="2 3">
    <name type="scientific">Allocoprobacillus halotolerans</name>
    <dbReference type="NCBI Taxonomy" id="2944914"/>
    <lineage>
        <taxon>Bacteria</taxon>
        <taxon>Bacillati</taxon>
        <taxon>Bacillota</taxon>
        <taxon>Erysipelotrichia</taxon>
        <taxon>Erysipelotrichales</taxon>
        <taxon>Erysipelotrichaceae</taxon>
        <taxon>Allocoprobacillus</taxon>
    </lineage>
</organism>
<proteinExistence type="predicted"/>
<dbReference type="CDD" id="cd07432">
    <property type="entry name" value="PHP_HisPPase"/>
    <property type="match status" value="1"/>
</dbReference>
<protein>
    <submittedName>
        <fullName evidence="2">PHP domain-containing protein</fullName>
    </submittedName>
</protein>
<dbReference type="InterPro" id="IPR003141">
    <property type="entry name" value="Pol/His_phosphatase_N"/>
</dbReference>
<accession>A0ABY5I0N6</accession>
<dbReference type="EMBL" id="CP101620">
    <property type="protein sequence ID" value="UTY38283.1"/>
    <property type="molecule type" value="Genomic_DNA"/>
</dbReference>
<dbReference type="PANTHER" id="PTHR42924:SF3">
    <property type="entry name" value="POLYMERASE_HISTIDINOL PHOSPHATASE N-TERMINAL DOMAIN-CONTAINING PROTEIN"/>
    <property type="match status" value="1"/>
</dbReference>
<dbReference type="InterPro" id="IPR004013">
    <property type="entry name" value="PHP_dom"/>
</dbReference>
<name>A0ABY5I0N6_9FIRM</name>
<sequence>MFYDLHIHSALSPCGDDTMTIYNIFNMAYIKGLDLIAITDHNSLKQQYHLEKVIQSPILQGKINFLHGVELQTCENIHVLAYFQRGTDLKPIQQWIDKHLIKKVNDSLYYGHQYIFDDNDEIVDEEPHLLLSSLDVDVYEVVNMIHHFQGLAVLAHVFAKKYSIYAFYHDIPDNLDYDGLEVGSIKEQRELKIRCPHARDEFVLINSDAHQLEDINEPVYQIQQAQFNQLWRKRLCRKLQ</sequence>
<reference evidence="2" key="1">
    <citation type="submission" date="2022-07" db="EMBL/GenBank/DDBJ databases">
        <title>Faecal culturing of patients with breast cancer.</title>
        <authorList>
            <person name="Teng N.M.Y."/>
            <person name="Kiu R."/>
            <person name="Evans R."/>
            <person name="Baker D.J."/>
            <person name="Zenner C."/>
            <person name="Robinson S.D."/>
            <person name="Hall L.J."/>
        </authorList>
    </citation>
    <scope>NUCLEOTIDE SEQUENCE</scope>
    <source>
        <strain evidence="2">LH1062</strain>
    </source>
</reference>
<feature type="domain" description="Polymerase/histidinol phosphatase N-terminal" evidence="1">
    <location>
        <begin position="3"/>
        <end position="75"/>
    </location>
</feature>
<dbReference type="RefSeq" id="WP_290138525.1">
    <property type="nucleotide sequence ID" value="NZ_CP101620.1"/>
</dbReference>
<dbReference type="Pfam" id="PF02811">
    <property type="entry name" value="PHP"/>
    <property type="match status" value="1"/>
</dbReference>
<keyword evidence="3" id="KW-1185">Reference proteome</keyword>
<evidence type="ECO:0000313" key="3">
    <source>
        <dbReference type="Proteomes" id="UP001060112"/>
    </source>
</evidence>
<dbReference type="SUPFAM" id="SSF89550">
    <property type="entry name" value="PHP domain-like"/>
    <property type="match status" value="1"/>
</dbReference>
<dbReference type="SMART" id="SM00481">
    <property type="entry name" value="POLIIIAc"/>
    <property type="match status" value="1"/>
</dbReference>
<evidence type="ECO:0000313" key="2">
    <source>
        <dbReference type="EMBL" id="UTY38283.1"/>
    </source>
</evidence>
<dbReference type="InterPro" id="IPR052018">
    <property type="entry name" value="PHP_domain"/>
</dbReference>
<evidence type="ECO:0000259" key="1">
    <source>
        <dbReference type="SMART" id="SM00481"/>
    </source>
</evidence>
<dbReference type="PANTHER" id="PTHR42924">
    <property type="entry name" value="EXONUCLEASE"/>
    <property type="match status" value="1"/>
</dbReference>
<dbReference type="InterPro" id="IPR016195">
    <property type="entry name" value="Pol/histidinol_Pase-like"/>
</dbReference>
<dbReference type="Gene3D" id="3.20.20.140">
    <property type="entry name" value="Metal-dependent hydrolases"/>
    <property type="match status" value="1"/>
</dbReference>
<dbReference type="Proteomes" id="UP001060112">
    <property type="component" value="Chromosome"/>
</dbReference>